<feature type="region of interest" description="Disordered" evidence="1">
    <location>
        <begin position="39"/>
        <end position="68"/>
    </location>
</feature>
<organism evidence="2 3">
    <name type="scientific">Trichonephila inaurata madagascariensis</name>
    <dbReference type="NCBI Taxonomy" id="2747483"/>
    <lineage>
        <taxon>Eukaryota</taxon>
        <taxon>Metazoa</taxon>
        <taxon>Ecdysozoa</taxon>
        <taxon>Arthropoda</taxon>
        <taxon>Chelicerata</taxon>
        <taxon>Arachnida</taxon>
        <taxon>Araneae</taxon>
        <taxon>Araneomorphae</taxon>
        <taxon>Entelegynae</taxon>
        <taxon>Araneoidea</taxon>
        <taxon>Nephilidae</taxon>
        <taxon>Trichonephila</taxon>
        <taxon>Trichonephila inaurata</taxon>
    </lineage>
</organism>
<reference evidence="2" key="1">
    <citation type="submission" date="2020-08" db="EMBL/GenBank/DDBJ databases">
        <title>Multicomponent nature underlies the extraordinary mechanical properties of spider dragline silk.</title>
        <authorList>
            <person name="Kono N."/>
            <person name="Nakamura H."/>
            <person name="Mori M."/>
            <person name="Yoshida Y."/>
            <person name="Ohtoshi R."/>
            <person name="Malay A.D."/>
            <person name="Moran D.A.P."/>
            <person name="Tomita M."/>
            <person name="Numata K."/>
            <person name="Arakawa K."/>
        </authorList>
    </citation>
    <scope>NUCLEOTIDE SEQUENCE</scope>
</reference>
<name>A0A8X6YH27_9ARAC</name>
<keyword evidence="3" id="KW-1185">Reference proteome</keyword>
<gene>
    <name evidence="2" type="ORF">TNIN_48181</name>
</gene>
<sequence length="68" mass="7398">MTKIAQVYLTPIRGGKPTHDMTRRPKFPPVLKAALTGQMMSPAAKNSRKKEAHPIAAPFPGLSRSEEG</sequence>
<dbReference type="Proteomes" id="UP000886998">
    <property type="component" value="Unassembled WGS sequence"/>
</dbReference>
<dbReference type="EMBL" id="BMAV01019688">
    <property type="protein sequence ID" value="GFY72820.1"/>
    <property type="molecule type" value="Genomic_DNA"/>
</dbReference>
<evidence type="ECO:0000313" key="3">
    <source>
        <dbReference type="Proteomes" id="UP000886998"/>
    </source>
</evidence>
<dbReference type="AlphaFoldDB" id="A0A8X6YH27"/>
<accession>A0A8X6YH27</accession>
<evidence type="ECO:0000313" key="2">
    <source>
        <dbReference type="EMBL" id="GFY72820.1"/>
    </source>
</evidence>
<dbReference type="OrthoDB" id="10371650at2759"/>
<protein>
    <submittedName>
        <fullName evidence="2">Uncharacterized protein</fullName>
    </submittedName>
</protein>
<comment type="caution">
    <text evidence="2">The sequence shown here is derived from an EMBL/GenBank/DDBJ whole genome shotgun (WGS) entry which is preliminary data.</text>
</comment>
<proteinExistence type="predicted"/>
<evidence type="ECO:0000256" key="1">
    <source>
        <dbReference type="SAM" id="MobiDB-lite"/>
    </source>
</evidence>